<protein>
    <submittedName>
        <fullName evidence="2">YitT family protein</fullName>
    </submittedName>
</protein>
<evidence type="ECO:0000256" key="1">
    <source>
        <dbReference type="SAM" id="Phobius"/>
    </source>
</evidence>
<keyword evidence="3" id="KW-1185">Reference proteome</keyword>
<keyword evidence="1" id="KW-0812">Transmembrane</keyword>
<organism evidence="2 3">
    <name type="scientific">Alkalibacillus silvisoli</name>
    <dbReference type="NCBI Taxonomy" id="392823"/>
    <lineage>
        <taxon>Bacteria</taxon>
        <taxon>Bacillati</taxon>
        <taxon>Bacillota</taxon>
        <taxon>Bacilli</taxon>
        <taxon>Bacillales</taxon>
        <taxon>Bacillaceae</taxon>
        <taxon>Alkalibacillus</taxon>
    </lineage>
</organism>
<name>A0ABN0ZKK3_9BACI</name>
<evidence type="ECO:0000313" key="2">
    <source>
        <dbReference type="EMBL" id="GAA0451108.1"/>
    </source>
</evidence>
<feature type="transmembrane region" description="Helical" evidence="1">
    <location>
        <begin position="6"/>
        <end position="27"/>
    </location>
</feature>
<dbReference type="PANTHER" id="PTHR40078">
    <property type="entry name" value="INTEGRAL MEMBRANE PROTEIN-RELATED"/>
    <property type="match status" value="1"/>
</dbReference>
<dbReference type="InterPro" id="IPR038750">
    <property type="entry name" value="YczE/YyaS-like"/>
</dbReference>
<feature type="transmembrane region" description="Helical" evidence="1">
    <location>
        <begin position="75"/>
        <end position="96"/>
    </location>
</feature>
<dbReference type="Proteomes" id="UP001500740">
    <property type="component" value="Unassembled WGS sequence"/>
</dbReference>
<keyword evidence="1" id="KW-1133">Transmembrane helix</keyword>
<dbReference type="Pfam" id="PF19700">
    <property type="entry name" value="DUF6198"/>
    <property type="match status" value="1"/>
</dbReference>
<dbReference type="RefSeq" id="WP_343781189.1">
    <property type="nucleotide sequence ID" value="NZ_BAAACZ010000003.1"/>
</dbReference>
<feature type="transmembrane region" description="Helical" evidence="1">
    <location>
        <begin position="108"/>
        <end position="128"/>
    </location>
</feature>
<feature type="transmembrane region" description="Helical" evidence="1">
    <location>
        <begin position="39"/>
        <end position="63"/>
    </location>
</feature>
<evidence type="ECO:0000313" key="3">
    <source>
        <dbReference type="Proteomes" id="UP001500740"/>
    </source>
</evidence>
<gene>
    <name evidence="2" type="ORF">GCM10008935_02000</name>
</gene>
<accession>A0ABN0ZKK3</accession>
<comment type="caution">
    <text evidence="2">The sequence shown here is derived from an EMBL/GenBank/DDBJ whole genome shotgun (WGS) entry which is preliminary data.</text>
</comment>
<sequence>MKGLIYSIVFYVLGVLTLSFGVTMLILSDLGIGAWDALFYALYELIGFTVGTWIFIVGILLIILNKFLLQSRFDYSAILTIFLIGVFIDFWLLVVFEGVIITDMAARVGLLGLGVIGMGTGIGMYLQLNFARNPIDNLMMAVHYRTGLSMAVSKSGLEFVVLVIAFVLGGPIGIGTIIVAFGIGPIVQFTFNKIAKFKSMLTGEIHTES</sequence>
<reference evidence="2 3" key="1">
    <citation type="journal article" date="2019" name="Int. J. Syst. Evol. Microbiol.">
        <title>The Global Catalogue of Microorganisms (GCM) 10K type strain sequencing project: providing services to taxonomists for standard genome sequencing and annotation.</title>
        <authorList>
            <consortium name="The Broad Institute Genomics Platform"/>
            <consortium name="The Broad Institute Genome Sequencing Center for Infectious Disease"/>
            <person name="Wu L."/>
            <person name="Ma J."/>
        </authorList>
    </citation>
    <scope>NUCLEOTIDE SEQUENCE [LARGE SCALE GENOMIC DNA]</scope>
    <source>
        <strain evidence="2 3">JCM 14193</strain>
    </source>
</reference>
<keyword evidence="1" id="KW-0472">Membrane</keyword>
<proteinExistence type="predicted"/>
<feature type="transmembrane region" description="Helical" evidence="1">
    <location>
        <begin position="159"/>
        <end position="191"/>
    </location>
</feature>
<dbReference type="PANTHER" id="PTHR40078:SF1">
    <property type="entry name" value="INTEGRAL MEMBRANE PROTEIN"/>
    <property type="match status" value="1"/>
</dbReference>
<dbReference type="EMBL" id="BAAACZ010000003">
    <property type="protein sequence ID" value="GAA0451108.1"/>
    <property type="molecule type" value="Genomic_DNA"/>
</dbReference>